<reference evidence="1 2" key="1">
    <citation type="submission" date="2018-12" db="EMBL/GenBank/DDBJ databases">
        <title>Venturia inaequalis Genome Resource.</title>
        <authorList>
            <person name="Lichtner F.J."/>
        </authorList>
    </citation>
    <scope>NUCLEOTIDE SEQUENCE [LARGE SCALE GENOMIC DNA]</scope>
    <source>
        <strain evidence="1 2">120213</strain>
    </source>
</reference>
<dbReference type="Proteomes" id="UP000447873">
    <property type="component" value="Unassembled WGS sequence"/>
</dbReference>
<evidence type="ECO:0000313" key="1">
    <source>
        <dbReference type="EMBL" id="KAE9964484.1"/>
    </source>
</evidence>
<proteinExistence type="predicted"/>
<gene>
    <name evidence="1" type="ORF">EG328_010416</name>
</gene>
<accession>A0A8H3U6S9</accession>
<dbReference type="AlphaFoldDB" id="A0A8H3U6S9"/>
<protein>
    <submittedName>
        <fullName evidence="1">Uncharacterized protein</fullName>
    </submittedName>
</protein>
<organism evidence="1 2">
    <name type="scientific">Venturia inaequalis</name>
    <name type="common">Apple scab fungus</name>
    <dbReference type="NCBI Taxonomy" id="5025"/>
    <lineage>
        <taxon>Eukaryota</taxon>
        <taxon>Fungi</taxon>
        <taxon>Dikarya</taxon>
        <taxon>Ascomycota</taxon>
        <taxon>Pezizomycotina</taxon>
        <taxon>Dothideomycetes</taxon>
        <taxon>Pleosporomycetidae</taxon>
        <taxon>Venturiales</taxon>
        <taxon>Venturiaceae</taxon>
        <taxon>Venturia</taxon>
    </lineage>
</organism>
<name>A0A8H3U6S9_VENIN</name>
<sequence>MTRVIMTRTNIRTAWDLIKRAGNEVNEIAVIPDLNNLPLHIFGRIFSSIELAEFLDPISQGVNNCWIKSRPAKNDPTGREWYPVTDVPEPRRTPQINISRGLKDFWEAERMDPNHVSRQSVGEQELMYLLVVHGKNGPLLPKLVVKWDLKGAAQALMEAVQDGYSFVFSGATLIYRWNLWTQAFNTCKPSLMRVESLEKLRDFQVRGSVPFKKRHQNCLPILC</sequence>
<dbReference type="EMBL" id="WNWS01000684">
    <property type="protein sequence ID" value="KAE9964484.1"/>
    <property type="molecule type" value="Genomic_DNA"/>
</dbReference>
<comment type="caution">
    <text evidence="1">The sequence shown here is derived from an EMBL/GenBank/DDBJ whole genome shotgun (WGS) entry which is preliminary data.</text>
</comment>
<evidence type="ECO:0000313" key="2">
    <source>
        <dbReference type="Proteomes" id="UP000447873"/>
    </source>
</evidence>